<dbReference type="PANTHER" id="PTHR35704:SF1">
    <property type="entry name" value="OS02G0254600 PROTEIN"/>
    <property type="match status" value="1"/>
</dbReference>
<organism evidence="2 3">
    <name type="scientific">Mikania micrantha</name>
    <name type="common">bitter vine</name>
    <dbReference type="NCBI Taxonomy" id="192012"/>
    <lineage>
        <taxon>Eukaryota</taxon>
        <taxon>Viridiplantae</taxon>
        <taxon>Streptophyta</taxon>
        <taxon>Embryophyta</taxon>
        <taxon>Tracheophyta</taxon>
        <taxon>Spermatophyta</taxon>
        <taxon>Magnoliopsida</taxon>
        <taxon>eudicotyledons</taxon>
        <taxon>Gunneridae</taxon>
        <taxon>Pentapetalae</taxon>
        <taxon>asterids</taxon>
        <taxon>campanulids</taxon>
        <taxon>Asterales</taxon>
        <taxon>Asteraceae</taxon>
        <taxon>Asteroideae</taxon>
        <taxon>Heliantheae alliance</taxon>
        <taxon>Eupatorieae</taxon>
        <taxon>Mikania</taxon>
    </lineage>
</organism>
<dbReference type="AlphaFoldDB" id="A0A5N6MN41"/>
<keyword evidence="3" id="KW-1185">Reference proteome</keyword>
<evidence type="ECO:0000313" key="2">
    <source>
        <dbReference type="EMBL" id="KAD3641456.1"/>
    </source>
</evidence>
<accession>A0A5N6MN41</accession>
<protein>
    <submittedName>
        <fullName evidence="2">Uncharacterized protein</fullName>
    </submittedName>
</protein>
<gene>
    <name evidence="2" type="ORF">E3N88_30680</name>
</gene>
<comment type="caution">
    <text evidence="2">The sequence shown here is derived from an EMBL/GenBank/DDBJ whole genome shotgun (WGS) entry which is preliminary data.</text>
</comment>
<dbReference type="Proteomes" id="UP000326396">
    <property type="component" value="Linkage Group LG5"/>
</dbReference>
<dbReference type="EMBL" id="SZYD01000015">
    <property type="protein sequence ID" value="KAD3641456.1"/>
    <property type="molecule type" value="Genomic_DNA"/>
</dbReference>
<feature type="region of interest" description="Disordered" evidence="1">
    <location>
        <begin position="24"/>
        <end position="53"/>
    </location>
</feature>
<name>A0A5N6MN41_9ASTR</name>
<reference evidence="2 3" key="1">
    <citation type="submission" date="2019-05" db="EMBL/GenBank/DDBJ databases">
        <title>Mikania micrantha, genome provides insights into the molecular mechanism of rapid growth.</title>
        <authorList>
            <person name="Liu B."/>
        </authorList>
    </citation>
    <scope>NUCLEOTIDE SEQUENCE [LARGE SCALE GENOMIC DNA]</scope>
    <source>
        <strain evidence="2">NLD-2019</strain>
        <tissue evidence="2">Leaf</tissue>
    </source>
</reference>
<sequence length="121" mass="14144">MLYPNFLQHFLGQQEMGNYLETCIQTKPAEEETPQQQEKQEPGKTSGTFSKESSTMRVKLVLTKDELQWLLVQLKKDHGRKLEQLLQEIEKGRSTGESVTKWKPCLESIMETPEIQHHMDR</sequence>
<dbReference type="OrthoDB" id="690994at2759"/>
<dbReference type="PANTHER" id="PTHR35704">
    <property type="entry name" value="OS02G0254600 PROTEIN"/>
    <property type="match status" value="1"/>
</dbReference>
<evidence type="ECO:0000313" key="3">
    <source>
        <dbReference type="Proteomes" id="UP000326396"/>
    </source>
</evidence>
<evidence type="ECO:0000256" key="1">
    <source>
        <dbReference type="SAM" id="MobiDB-lite"/>
    </source>
</evidence>
<proteinExistence type="predicted"/>